<proteinExistence type="predicted"/>
<comment type="caution">
    <text evidence="1">The sequence shown here is derived from an EMBL/GenBank/DDBJ whole genome shotgun (WGS) entry which is preliminary data.</text>
</comment>
<evidence type="ECO:0000313" key="1">
    <source>
        <dbReference type="EMBL" id="PNX73647.1"/>
    </source>
</evidence>
<name>A0A2K3L543_TRIPR</name>
<dbReference type="Proteomes" id="UP000236291">
    <property type="component" value="Unassembled WGS sequence"/>
</dbReference>
<dbReference type="AlphaFoldDB" id="A0A2K3L543"/>
<dbReference type="EMBL" id="ASHM01026336">
    <property type="protein sequence ID" value="PNX73647.1"/>
    <property type="molecule type" value="Genomic_DNA"/>
</dbReference>
<evidence type="ECO:0000313" key="2">
    <source>
        <dbReference type="Proteomes" id="UP000236291"/>
    </source>
</evidence>
<protein>
    <submittedName>
        <fullName evidence="1">Uncharacterized protein</fullName>
    </submittedName>
</protein>
<reference evidence="1 2" key="1">
    <citation type="journal article" date="2014" name="Am. J. Bot.">
        <title>Genome assembly and annotation for red clover (Trifolium pratense; Fabaceae).</title>
        <authorList>
            <person name="Istvanek J."/>
            <person name="Jaros M."/>
            <person name="Krenek A."/>
            <person name="Repkova J."/>
        </authorList>
    </citation>
    <scope>NUCLEOTIDE SEQUENCE [LARGE SCALE GENOMIC DNA]</scope>
    <source>
        <strain evidence="2">cv. Tatra</strain>
        <tissue evidence="1">Young leaves</tissue>
    </source>
</reference>
<reference evidence="1 2" key="2">
    <citation type="journal article" date="2017" name="Front. Plant Sci.">
        <title>Gene Classification and Mining of Molecular Markers Useful in Red Clover (Trifolium pratense) Breeding.</title>
        <authorList>
            <person name="Istvanek J."/>
            <person name="Dluhosova J."/>
            <person name="Dluhos P."/>
            <person name="Patkova L."/>
            <person name="Nedelnik J."/>
            <person name="Repkova J."/>
        </authorList>
    </citation>
    <scope>NUCLEOTIDE SEQUENCE [LARGE SCALE GENOMIC DNA]</scope>
    <source>
        <strain evidence="2">cv. Tatra</strain>
        <tissue evidence="1">Young leaves</tissue>
    </source>
</reference>
<organism evidence="1 2">
    <name type="scientific">Trifolium pratense</name>
    <name type="common">Red clover</name>
    <dbReference type="NCBI Taxonomy" id="57577"/>
    <lineage>
        <taxon>Eukaryota</taxon>
        <taxon>Viridiplantae</taxon>
        <taxon>Streptophyta</taxon>
        <taxon>Embryophyta</taxon>
        <taxon>Tracheophyta</taxon>
        <taxon>Spermatophyta</taxon>
        <taxon>Magnoliopsida</taxon>
        <taxon>eudicotyledons</taxon>
        <taxon>Gunneridae</taxon>
        <taxon>Pentapetalae</taxon>
        <taxon>rosids</taxon>
        <taxon>fabids</taxon>
        <taxon>Fabales</taxon>
        <taxon>Fabaceae</taxon>
        <taxon>Papilionoideae</taxon>
        <taxon>50 kb inversion clade</taxon>
        <taxon>NPAAA clade</taxon>
        <taxon>Hologalegina</taxon>
        <taxon>IRL clade</taxon>
        <taxon>Trifolieae</taxon>
        <taxon>Trifolium</taxon>
    </lineage>
</organism>
<gene>
    <name evidence="1" type="ORF">L195_g029550</name>
</gene>
<sequence>MNTAKFGTCPTVGFRLSPLCFSTIHHSSPPSVLTTTTTTMTELAVRERDMVEREQ</sequence>
<accession>A0A2K3L543</accession>